<evidence type="ECO:0008006" key="3">
    <source>
        <dbReference type="Google" id="ProtNLM"/>
    </source>
</evidence>
<reference evidence="2" key="1">
    <citation type="journal article" date="2019" name="Int. J. Syst. Evol. Microbiol.">
        <title>The Global Catalogue of Microorganisms (GCM) 10K type strain sequencing project: providing services to taxonomists for standard genome sequencing and annotation.</title>
        <authorList>
            <consortium name="The Broad Institute Genomics Platform"/>
            <consortium name="The Broad Institute Genome Sequencing Center for Infectious Disease"/>
            <person name="Wu L."/>
            <person name="Ma J."/>
        </authorList>
    </citation>
    <scope>NUCLEOTIDE SEQUENCE [LARGE SCALE GENOMIC DNA]</scope>
    <source>
        <strain evidence="2">CECT 8531</strain>
    </source>
</reference>
<proteinExistence type="predicted"/>
<comment type="caution">
    <text evidence="1">The sequence shown here is derived from an EMBL/GenBank/DDBJ whole genome shotgun (WGS) entry which is preliminary data.</text>
</comment>
<dbReference type="Proteomes" id="UP001595887">
    <property type="component" value="Unassembled WGS sequence"/>
</dbReference>
<sequence length="366" mass="41604">MITRADEYPFHQTSEPMAFAGTDRNFYDRFFFNGYTPDGDIFFAIAFGLYPQLGIMDGAVCILKDGKQHNVRVSRRMNGDRSDLKVGPLSIEILEPLSRSRIILAPCDSEISLDLTFHVRHPPVEEPRFTRRIGTRAFMDYTRMTQNVAWSGTIHLGDQQISIKAEETFGTRDRSWGIRPVGASEPQPPRDGNLKQFFWLWNPCNFEDYVAFSHTNDDAFGRPWNRRAAIQKIGGKLYEFDDVEYDYQWVEKTRRIKSVSALLKGDTGEATISFTTGPLFYMSGLGYTHPVWGHGRDHGEEAFQYDVIATDECQPTDPLYLHIQALAKAKLVFNGVEREGMGVVEQLFIGPHEPTGMAEGVALIRE</sequence>
<name>A0ABV8RGL8_9SPHN</name>
<keyword evidence="2" id="KW-1185">Reference proteome</keyword>
<gene>
    <name evidence="1" type="ORF">ACFOWX_03275</name>
</gene>
<dbReference type="EMBL" id="JBHSDH010000012">
    <property type="protein sequence ID" value="MFC4291431.1"/>
    <property type="molecule type" value="Genomic_DNA"/>
</dbReference>
<dbReference type="RefSeq" id="WP_381421274.1">
    <property type="nucleotide sequence ID" value="NZ_JBHSDH010000012.1"/>
</dbReference>
<evidence type="ECO:0000313" key="2">
    <source>
        <dbReference type="Proteomes" id="UP001595887"/>
    </source>
</evidence>
<accession>A0ABV8RGL8</accession>
<protein>
    <recommendedName>
        <fullName evidence="3">DUF2804 domain-containing protein</fullName>
    </recommendedName>
</protein>
<dbReference type="SUPFAM" id="SSF159245">
    <property type="entry name" value="AttH-like"/>
    <property type="match status" value="1"/>
</dbReference>
<evidence type="ECO:0000313" key="1">
    <source>
        <dbReference type="EMBL" id="MFC4291431.1"/>
    </source>
</evidence>
<organism evidence="1 2">
    <name type="scientific">Sphingorhabdus arenilitoris</name>
    <dbReference type="NCBI Taxonomy" id="1490041"/>
    <lineage>
        <taxon>Bacteria</taxon>
        <taxon>Pseudomonadati</taxon>
        <taxon>Pseudomonadota</taxon>
        <taxon>Alphaproteobacteria</taxon>
        <taxon>Sphingomonadales</taxon>
        <taxon>Sphingomonadaceae</taxon>
        <taxon>Sphingorhabdus</taxon>
    </lineage>
</organism>